<dbReference type="PANTHER" id="PTHR30509:SF9">
    <property type="entry name" value="MULTIDRUG RESISTANCE PROTEIN MDTO"/>
    <property type="match status" value="1"/>
</dbReference>
<feature type="transmembrane region" description="Helical" evidence="8">
    <location>
        <begin position="118"/>
        <end position="136"/>
    </location>
</feature>
<keyword evidence="2" id="KW-1003">Cell membrane</keyword>
<feature type="transmembrane region" description="Helical" evidence="8">
    <location>
        <begin position="168"/>
        <end position="185"/>
    </location>
</feature>
<evidence type="ECO:0000313" key="11">
    <source>
        <dbReference type="Proteomes" id="UP000276526"/>
    </source>
</evidence>
<evidence type="ECO:0000256" key="3">
    <source>
        <dbReference type="ARBA" id="ARBA00022692"/>
    </source>
</evidence>
<evidence type="ECO:0000256" key="8">
    <source>
        <dbReference type="SAM" id="Phobius"/>
    </source>
</evidence>
<dbReference type="AlphaFoldDB" id="A0A3R8PC01"/>
<feature type="region of interest" description="Disordered" evidence="7">
    <location>
        <begin position="392"/>
        <end position="419"/>
    </location>
</feature>
<dbReference type="InterPro" id="IPR049453">
    <property type="entry name" value="Memb_transporter_dom"/>
</dbReference>
<dbReference type="EMBL" id="PQNK01000007">
    <property type="protein sequence ID" value="RRO86771.1"/>
    <property type="molecule type" value="Genomic_DNA"/>
</dbReference>
<feature type="transmembrane region" description="Helical" evidence="8">
    <location>
        <begin position="69"/>
        <end position="87"/>
    </location>
</feature>
<evidence type="ECO:0000256" key="1">
    <source>
        <dbReference type="ARBA" id="ARBA00004651"/>
    </source>
</evidence>
<evidence type="ECO:0000256" key="5">
    <source>
        <dbReference type="ARBA" id="ARBA00023136"/>
    </source>
</evidence>
<evidence type="ECO:0000259" key="9">
    <source>
        <dbReference type="Pfam" id="PF13515"/>
    </source>
</evidence>
<protein>
    <recommendedName>
        <fullName evidence="9">Integral membrane bound transporter domain-containing protein</fullName>
    </recommendedName>
</protein>
<feature type="transmembrane region" description="Helical" evidence="8">
    <location>
        <begin position="94"/>
        <end position="112"/>
    </location>
</feature>
<dbReference type="RefSeq" id="WP_125173695.1">
    <property type="nucleotide sequence ID" value="NZ_JAPJOD010000139.1"/>
</dbReference>
<keyword evidence="5 8" id="KW-0472">Membrane</keyword>
<name>A0A3R8PC01_9CORY</name>
<feature type="transmembrane region" description="Helical" evidence="8">
    <location>
        <begin position="45"/>
        <end position="63"/>
    </location>
</feature>
<feature type="domain" description="Integral membrane bound transporter" evidence="9">
    <location>
        <begin position="60"/>
        <end position="181"/>
    </location>
</feature>
<keyword evidence="4 8" id="KW-1133">Transmembrane helix</keyword>
<comment type="similarity">
    <text evidence="6">Belongs to the YccS/YhfK family.</text>
</comment>
<feature type="compositionally biased region" description="Basic and acidic residues" evidence="7">
    <location>
        <begin position="393"/>
        <end position="402"/>
    </location>
</feature>
<keyword evidence="3 8" id="KW-0812">Transmembrane</keyword>
<accession>A0A3R8PC01</accession>
<organism evidence="10 11">
    <name type="scientific">Corynebacterium bovis</name>
    <dbReference type="NCBI Taxonomy" id="36808"/>
    <lineage>
        <taxon>Bacteria</taxon>
        <taxon>Bacillati</taxon>
        <taxon>Actinomycetota</taxon>
        <taxon>Actinomycetes</taxon>
        <taxon>Mycobacteriales</taxon>
        <taxon>Corynebacteriaceae</taxon>
        <taxon>Corynebacterium</taxon>
    </lineage>
</organism>
<evidence type="ECO:0000256" key="2">
    <source>
        <dbReference type="ARBA" id="ARBA00022475"/>
    </source>
</evidence>
<evidence type="ECO:0000256" key="7">
    <source>
        <dbReference type="SAM" id="MobiDB-lite"/>
    </source>
</evidence>
<dbReference type="GO" id="GO:0005886">
    <property type="term" value="C:plasma membrane"/>
    <property type="evidence" value="ECO:0007669"/>
    <property type="project" value="UniProtKB-SubCell"/>
</dbReference>
<evidence type="ECO:0000313" key="10">
    <source>
        <dbReference type="EMBL" id="RRO86771.1"/>
    </source>
</evidence>
<comment type="subcellular location">
    <subcellularLocation>
        <location evidence="1">Cell membrane</location>
        <topology evidence="1">Multi-pass membrane protein</topology>
    </subcellularLocation>
</comment>
<evidence type="ECO:0000256" key="4">
    <source>
        <dbReference type="ARBA" id="ARBA00022989"/>
    </source>
</evidence>
<gene>
    <name evidence="10" type="ORF">CXF48_05775</name>
</gene>
<dbReference type="PANTHER" id="PTHR30509">
    <property type="entry name" value="P-HYDROXYBENZOIC ACID EFFLUX PUMP SUBUNIT-RELATED"/>
    <property type="match status" value="1"/>
</dbReference>
<proteinExistence type="inferred from homology"/>
<dbReference type="Proteomes" id="UP000276526">
    <property type="component" value="Unassembled WGS sequence"/>
</dbReference>
<reference evidence="10 11" key="1">
    <citation type="submission" date="2018-01" db="EMBL/GenBank/DDBJ databases">
        <title>Twenty Corynebacterium bovis Genomes.</title>
        <authorList>
            <person name="Gulvik C.A."/>
        </authorList>
    </citation>
    <scope>NUCLEOTIDE SEQUENCE [LARGE SCALE GENOMIC DNA]</scope>
    <source>
        <strain evidence="10 11">F6900</strain>
    </source>
</reference>
<dbReference type="Pfam" id="PF13515">
    <property type="entry name" value="FUSC_2"/>
    <property type="match status" value="1"/>
</dbReference>
<comment type="caution">
    <text evidence="10">The sequence shown here is derived from an EMBL/GenBank/DDBJ whole genome shotgun (WGS) entry which is preliminary data.</text>
</comment>
<evidence type="ECO:0000256" key="6">
    <source>
        <dbReference type="ARBA" id="ARBA00043993"/>
    </source>
</evidence>
<sequence>MSEYRDREKAARERPRLRASEGVRAAAASLRRIAPVQGWHRVREAWVFAVQCAIAAGLALWFATDVMGHQRAFFAPIAAVISLGVSGGTRLRRGFELVLGAAVGIGIGDVIVSVIGSGYWQVAVVVLVAILLAVFVDKGAMVPTQAAGSAVLVATLIPPGTAGNLSRMVDALIGGVIGLIVMAVVPSSPLRAARREVSSLISKAALVLDDVAEGIEDRDATLIREALETARGTQTGVNALLSEASGGQEIVSLSPIYWTARRHSKSMTRILAPVDNVMRNSRVLARRAELMIDDREEVDERMPRLIRDLSDALGHLGALYAQGGSRGSRRQLVEIPDITRRLQFIAGRAGLWVAGDSGLSGHVVLAQCRSIIVDALQICGLSRESAVAALRPTVERPKRPPEVWEDGENGENGDGPGGA</sequence>